<protein>
    <submittedName>
        <fullName evidence="2">Uncharacterized protein</fullName>
    </submittedName>
</protein>
<feature type="region of interest" description="Disordered" evidence="1">
    <location>
        <begin position="1"/>
        <end position="27"/>
    </location>
</feature>
<dbReference type="Proteomes" id="UP000005408">
    <property type="component" value="Unassembled WGS sequence"/>
</dbReference>
<dbReference type="AlphaFoldDB" id="A0A8W8L795"/>
<sequence>MLWTLPNTSGLRSTRTSDGMNISTTSRRKQIPPELSYNATCSSVRVIPTVWDPHTALNIQKLEAVQRRSARFVMNNYSQTSSVISMLETLKWISLVERRARNKAIMMYRIVHGLVAIPTTELHPMMTTARGHTNRFLIPYARTILYKHSFFPDSIRIWNNFSQRAVDSTSLDEFRQEVLACSLR</sequence>
<evidence type="ECO:0000256" key="1">
    <source>
        <dbReference type="SAM" id="MobiDB-lite"/>
    </source>
</evidence>
<organism evidence="2 3">
    <name type="scientific">Magallana gigas</name>
    <name type="common">Pacific oyster</name>
    <name type="synonym">Crassostrea gigas</name>
    <dbReference type="NCBI Taxonomy" id="29159"/>
    <lineage>
        <taxon>Eukaryota</taxon>
        <taxon>Metazoa</taxon>
        <taxon>Spiralia</taxon>
        <taxon>Lophotrochozoa</taxon>
        <taxon>Mollusca</taxon>
        <taxon>Bivalvia</taxon>
        <taxon>Autobranchia</taxon>
        <taxon>Pteriomorphia</taxon>
        <taxon>Ostreida</taxon>
        <taxon>Ostreoidea</taxon>
        <taxon>Ostreidae</taxon>
        <taxon>Magallana</taxon>
    </lineage>
</organism>
<reference evidence="2" key="1">
    <citation type="submission" date="2022-08" db="UniProtKB">
        <authorList>
            <consortium name="EnsemblMetazoa"/>
        </authorList>
    </citation>
    <scope>IDENTIFICATION</scope>
    <source>
        <strain evidence="2">05x7-T-G4-1.051#20</strain>
    </source>
</reference>
<name>A0A8W8L795_MAGGI</name>
<accession>A0A8W8L795</accession>
<evidence type="ECO:0000313" key="2">
    <source>
        <dbReference type="EnsemblMetazoa" id="G26710.1:cds"/>
    </source>
</evidence>
<evidence type="ECO:0000313" key="3">
    <source>
        <dbReference type="Proteomes" id="UP000005408"/>
    </source>
</evidence>
<proteinExistence type="predicted"/>
<dbReference type="EnsemblMetazoa" id="G26710.1">
    <property type="protein sequence ID" value="G26710.1:cds"/>
    <property type="gene ID" value="G26710"/>
</dbReference>
<feature type="compositionally biased region" description="Polar residues" evidence="1">
    <location>
        <begin position="1"/>
        <end position="25"/>
    </location>
</feature>
<keyword evidence="3" id="KW-1185">Reference proteome</keyword>